<dbReference type="AlphaFoldDB" id="A0A5N5REG9"/>
<reference evidence="1 2" key="1">
    <citation type="journal article" date="2019" name="Int. J. Syst. Evol. Microbiol.">
        <title>Bifidobacterium jacchi sp. nov., isolated from the faeces of a baby common marmoset (Callithrix jacchus).</title>
        <authorList>
            <person name="Modesto M."/>
            <person name="Watanabe K."/>
            <person name="Arita M."/>
            <person name="Satti M."/>
            <person name="Oki K."/>
            <person name="Sciavilla P."/>
            <person name="Patavino C."/>
            <person name="Camma C."/>
            <person name="Michelini S."/>
            <person name="Sgorbati B."/>
            <person name="Mattarelli P."/>
        </authorList>
    </citation>
    <scope>NUCLEOTIDE SEQUENCE [LARGE SCALE GENOMIC DNA]</scope>
    <source>
        <strain evidence="1 2">MRM 9.3</strain>
    </source>
</reference>
<proteinExistence type="predicted"/>
<gene>
    <name evidence="1" type="ORF">EHS19_08855</name>
</gene>
<dbReference type="Proteomes" id="UP000326336">
    <property type="component" value="Unassembled WGS sequence"/>
</dbReference>
<dbReference type="EMBL" id="RQSP01000039">
    <property type="protein sequence ID" value="KAB5605646.1"/>
    <property type="molecule type" value="Genomic_DNA"/>
</dbReference>
<comment type="caution">
    <text evidence="1">The sequence shown here is derived from an EMBL/GenBank/DDBJ whole genome shotgun (WGS) entry which is preliminary data.</text>
</comment>
<organism evidence="1 2">
    <name type="scientific">Bifidobacterium jacchi</name>
    <dbReference type="NCBI Taxonomy" id="2490545"/>
    <lineage>
        <taxon>Bacteria</taxon>
        <taxon>Bacillati</taxon>
        <taxon>Actinomycetota</taxon>
        <taxon>Actinomycetes</taxon>
        <taxon>Bifidobacteriales</taxon>
        <taxon>Bifidobacteriaceae</taxon>
        <taxon>Bifidobacterium</taxon>
    </lineage>
</organism>
<keyword evidence="2" id="KW-1185">Reference proteome</keyword>
<evidence type="ECO:0000313" key="2">
    <source>
        <dbReference type="Proteomes" id="UP000326336"/>
    </source>
</evidence>
<accession>A0A5N5REG9</accession>
<evidence type="ECO:0000313" key="1">
    <source>
        <dbReference type="EMBL" id="KAB5605646.1"/>
    </source>
</evidence>
<name>A0A5N5REG9_9BIFI</name>
<protein>
    <submittedName>
        <fullName evidence="1">Uncharacterized protein</fullName>
    </submittedName>
</protein>
<sequence length="57" mass="6245">MSACICAACFESALSKGLSSYQGRRYREFLLRRAGCFRFLPPVAWGASNAQSGDYSS</sequence>